<dbReference type="GeneID" id="108666785"/>
<organism evidence="3 4">
    <name type="scientific">Hyalella azteca</name>
    <name type="common">Amphipod</name>
    <dbReference type="NCBI Taxonomy" id="294128"/>
    <lineage>
        <taxon>Eukaryota</taxon>
        <taxon>Metazoa</taxon>
        <taxon>Ecdysozoa</taxon>
        <taxon>Arthropoda</taxon>
        <taxon>Crustacea</taxon>
        <taxon>Multicrustacea</taxon>
        <taxon>Malacostraca</taxon>
        <taxon>Eumalacostraca</taxon>
        <taxon>Peracarida</taxon>
        <taxon>Amphipoda</taxon>
        <taxon>Senticaudata</taxon>
        <taxon>Talitrida</taxon>
        <taxon>Talitroidea</taxon>
        <taxon>Hyalellidae</taxon>
        <taxon>Hyalella</taxon>
    </lineage>
</organism>
<dbReference type="InterPro" id="IPR002557">
    <property type="entry name" value="Chitin-bd_dom"/>
</dbReference>
<proteinExistence type="predicted"/>
<dbReference type="PROSITE" id="PS50940">
    <property type="entry name" value="CHIT_BIND_II"/>
    <property type="match status" value="1"/>
</dbReference>
<dbReference type="PANTHER" id="PTHR22933:SF31">
    <property type="entry name" value="FI18007P1"/>
    <property type="match status" value="1"/>
</dbReference>
<dbReference type="GO" id="GO:0008061">
    <property type="term" value="F:chitin binding"/>
    <property type="evidence" value="ECO:0007669"/>
    <property type="project" value="InterPro"/>
</dbReference>
<feature type="domain" description="Chitin-binding type-2" evidence="2">
    <location>
        <begin position="70"/>
        <end position="137"/>
    </location>
</feature>
<dbReference type="OrthoDB" id="6407151at2759"/>
<accession>A0A979FLU7</accession>
<feature type="chain" id="PRO_5037975559" evidence="1">
    <location>
        <begin position="17"/>
        <end position="164"/>
    </location>
</feature>
<feature type="signal peptide" evidence="1">
    <location>
        <begin position="1"/>
        <end position="16"/>
    </location>
</feature>
<dbReference type="InterPro" id="IPR036508">
    <property type="entry name" value="Chitin-bd_dom_sf"/>
</dbReference>
<dbReference type="Pfam" id="PF01607">
    <property type="entry name" value="CBM_14"/>
    <property type="match status" value="1"/>
</dbReference>
<dbReference type="Gene3D" id="2.170.140.10">
    <property type="entry name" value="Chitin binding domain"/>
    <property type="match status" value="1"/>
</dbReference>
<keyword evidence="1" id="KW-0732">Signal</keyword>
<keyword evidence="3" id="KW-1185">Reference proteome</keyword>
<reference evidence="4" key="1">
    <citation type="submission" date="2025-08" db="UniProtKB">
        <authorList>
            <consortium name="RefSeq"/>
        </authorList>
    </citation>
    <scope>IDENTIFICATION</scope>
    <source>
        <tissue evidence="4">Whole organism</tissue>
    </source>
</reference>
<evidence type="ECO:0000256" key="1">
    <source>
        <dbReference type="SAM" id="SignalP"/>
    </source>
</evidence>
<name>A0A979FLU7_HYAAZ</name>
<protein>
    <submittedName>
        <fullName evidence="4">U-scoloptoxin(01)-Er1a isoform X2</fullName>
    </submittedName>
</protein>
<dbReference type="GO" id="GO:0005576">
    <property type="term" value="C:extracellular region"/>
    <property type="evidence" value="ECO:0007669"/>
    <property type="project" value="InterPro"/>
</dbReference>
<dbReference type="SUPFAM" id="SSF57625">
    <property type="entry name" value="Invertebrate chitin-binding proteins"/>
    <property type="match status" value="1"/>
</dbReference>
<evidence type="ECO:0000259" key="2">
    <source>
        <dbReference type="PROSITE" id="PS50940"/>
    </source>
</evidence>
<gene>
    <name evidence="4" type="primary">LOC108666785</name>
</gene>
<dbReference type="SMART" id="SM00494">
    <property type="entry name" value="ChtBD2"/>
    <property type="match status" value="1"/>
</dbReference>
<dbReference type="AlphaFoldDB" id="A0A979FLU7"/>
<evidence type="ECO:0000313" key="4">
    <source>
        <dbReference type="RefSeq" id="XP_047738010.1"/>
    </source>
</evidence>
<dbReference type="InterPro" id="IPR052976">
    <property type="entry name" value="Scoloptoxin-like"/>
</dbReference>
<sequence>MKFLVIVSVVLGVAAAAVPSVRRDSTPDDFELPSNATLIAAVSRVRRDSTPDNYELPSNASVVVGGINYGFDCAGRNFGYYADLNNNCQIFHICMPYEDAEGVPQMRMWSFLCGVGTIFDQAQLVCNYPEDSLPCAQAESSYNINDYFHREDLEFRGGEANRLA</sequence>
<dbReference type="PANTHER" id="PTHR22933">
    <property type="entry name" value="FI18007P1-RELATED"/>
    <property type="match status" value="1"/>
</dbReference>
<evidence type="ECO:0000313" key="3">
    <source>
        <dbReference type="Proteomes" id="UP000694843"/>
    </source>
</evidence>
<dbReference type="Proteomes" id="UP000694843">
    <property type="component" value="Unplaced"/>
</dbReference>
<dbReference type="RefSeq" id="XP_047738010.1">
    <property type="nucleotide sequence ID" value="XM_047882054.1"/>
</dbReference>